<feature type="transmembrane region" description="Helical" evidence="5">
    <location>
        <begin position="233"/>
        <end position="257"/>
    </location>
</feature>
<feature type="transmembrane region" description="Helical" evidence="5">
    <location>
        <begin position="263"/>
        <end position="284"/>
    </location>
</feature>
<evidence type="ECO:0000256" key="2">
    <source>
        <dbReference type="ARBA" id="ARBA00022692"/>
    </source>
</evidence>
<feature type="domain" description="Neurotransmitter-gated ion-channel transmembrane" evidence="8">
    <location>
        <begin position="238"/>
        <end position="356"/>
    </location>
</feature>
<evidence type="ECO:0000313" key="9">
    <source>
        <dbReference type="EMBL" id="OWF50205.1"/>
    </source>
</evidence>
<dbReference type="InterPro" id="IPR036734">
    <property type="entry name" value="Neur_chan_lig-bd_sf"/>
</dbReference>
<gene>
    <name evidence="9" type="ORF">KP79_PYT06734</name>
</gene>
<dbReference type="PANTHER" id="PTHR18945">
    <property type="entry name" value="NEUROTRANSMITTER GATED ION CHANNEL"/>
    <property type="match status" value="1"/>
</dbReference>
<feature type="chain" id="PRO_5012148715" evidence="6">
    <location>
        <begin position="28"/>
        <end position="416"/>
    </location>
</feature>
<dbReference type="PROSITE" id="PS51257">
    <property type="entry name" value="PROKAR_LIPOPROTEIN"/>
    <property type="match status" value="1"/>
</dbReference>
<evidence type="ECO:0000256" key="1">
    <source>
        <dbReference type="ARBA" id="ARBA00004141"/>
    </source>
</evidence>
<feature type="signal peptide" evidence="6">
    <location>
        <begin position="1"/>
        <end position="27"/>
    </location>
</feature>
<name>A0A210QNB9_MIZYE</name>
<evidence type="ECO:0000256" key="6">
    <source>
        <dbReference type="SAM" id="SignalP"/>
    </source>
</evidence>
<evidence type="ECO:0000259" key="7">
    <source>
        <dbReference type="Pfam" id="PF02931"/>
    </source>
</evidence>
<dbReference type="GO" id="GO:0005230">
    <property type="term" value="F:extracellular ligand-gated monoatomic ion channel activity"/>
    <property type="evidence" value="ECO:0007669"/>
    <property type="project" value="InterPro"/>
</dbReference>
<feature type="domain" description="Neurotransmitter-gated ion-channel ligand-binding" evidence="7">
    <location>
        <begin position="32"/>
        <end position="229"/>
    </location>
</feature>
<reference evidence="9 10" key="1">
    <citation type="journal article" date="2017" name="Nat. Ecol. Evol.">
        <title>Scallop genome provides insights into evolution of bilaterian karyotype and development.</title>
        <authorList>
            <person name="Wang S."/>
            <person name="Zhang J."/>
            <person name="Jiao W."/>
            <person name="Li J."/>
            <person name="Xun X."/>
            <person name="Sun Y."/>
            <person name="Guo X."/>
            <person name="Huan P."/>
            <person name="Dong B."/>
            <person name="Zhang L."/>
            <person name="Hu X."/>
            <person name="Sun X."/>
            <person name="Wang J."/>
            <person name="Zhao C."/>
            <person name="Wang Y."/>
            <person name="Wang D."/>
            <person name="Huang X."/>
            <person name="Wang R."/>
            <person name="Lv J."/>
            <person name="Li Y."/>
            <person name="Zhang Z."/>
            <person name="Liu B."/>
            <person name="Lu W."/>
            <person name="Hui Y."/>
            <person name="Liang J."/>
            <person name="Zhou Z."/>
            <person name="Hou R."/>
            <person name="Li X."/>
            <person name="Liu Y."/>
            <person name="Li H."/>
            <person name="Ning X."/>
            <person name="Lin Y."/>
            <person name="Zhao L."/>
            <person name="Xing Q."/>
            <person name="Dou J."/>
            <person name="Li Y."/>
            <person name="Mao J."/>
            <person name="Guo H."/>
            <person name="Dou H."/>
            <person name="Li T."/>
            <person name="Mu C."/>
            <person name="Jiang W."/>
            <person name="Fu Q."/>
            <person name="Fu X."/>
            <person name="Miao Y."/>
            <person name="Liu J."/>
            <person name="Yu Q."/>
            <person name="Li R."/>
            <person name="Liao H."/>
            <person name="Li X."/>
            <person name="Kong Y."/>
            <person name="Jiang Z."/>
            <person name="Chourrout D."/>
            <person name="Li R."/>
            <person name="Bao Z."/>
        </authorList>
    </citation>
    <scope>NUCLEOTIDE SEQUENCE [LARGE SCALE GENOMIC DNA]</scope>
    <source>
        <strain evidence="9 10">PY_sf001</strain>
    </source>
</reference>
<evidence type="ECO:0000256" key="5">
    <source>
        <dbReference type="SAM" id="Phobius"/>
    </source>
</evidence>
<organism evidence="9 10">
    <name type="scientific">Mizuhopecten yessoensis</name>
    <name type="common">Japanese scallop</name>
    <name type="synonym">Patinopecten yessoensis</name>
    <dbReference type="NCBI Taxonomy" id="6573"/>
    <lineage>
        <taxon>Eukaryota</taxon>
        <taxon>Metazoa</taxon>
        <taxon>Spiralia</taxon>
        <taxon>Lophotrochozoa</taxon>
        <taxon>Mollusca</taxon>
        <taxon>Bivalvia</taxon>
        <taxon>Autobranchia</taxon>
        <taxon>Pteriomorphia</taxon>
        <taxon>Pectinida</taxon>
        <taxon>Pectinoidea</taxon>
        <taxon>Pectinidae</taxon>
        <taxon>Mizuhopecten</taxon>
    </lineage>
</organism>
<dbReference type="CDD" id="cd19051">
    <property type="entry name" value="LGIC_TM_cation"/>
    <property type="match status" value="1"/>
</dbReference>
<sequence>MIISGRVLSALFILISCVYIEVQCANATDKTSLNAALLTGYNPSVHPGSDYTTQLLNINVSFVLVSIKSFEEQTGELSIMGYFNIYWTDERLAWDPSSYSNINGTNTKQKEIWTPPFILADSSEDVSIIGDEDMPLSIYYTGVVLWSPPGTISSTCNADVTYYPFDLQTCLLRFMPWGYTTAEIQINAISSTLSLSIFSQNPTWELTSTKLETSQSPMLNFQMTISFKRRDTFFIVNLILPVVFMCFINMFAFQIPLETGDRLGFATTLLLTIAVFLSVVTDALPQSSTPSIPLLCYLLIIHILLSMMIVFCTIFGLRLYVRPSDEPVPKWVIKLTKFVHVITCNRKKISDKSDSKVSAVTNRDDGGKCDDQSIDTEDTGMTWMTVSNAFDKFFMLFFMMVAMICNLSFIFLLSSS</sequence>
<keyword evidence="3 5" id="KW-1133">Transmembrane helix</keyword>
<dbReference type="InterPro" id="IPR038050">
    <property type="entry name" value="Neuro_actylchol_rec"/>
</dbReference>
<keyword evidence="4 5" id="KW-0472">Membrane</keyword>
<evidence type="ECO:0000256" key="3">
    <source>
        <dbReference type="ARBA" id="ARBA00022989"/>
    </source>
</evidence>
<keyword evidence="10" id="KW-1185">Reference proteome</keyword>
<dbReference type="EMBL" id="NEDP02002733">
    <property type="protein sequence ID" value="OWF50205.1"/>
    <property type="molecule type" value="Genomic_DNA"/>
</dbReference>
<feature type="transmembrane region" description="Helical" evidence="5">
    <location>
        <begin position="393"/>
        <end position="413"/>
    </location>
</feature>
<evidence type="ECO:0000313" key="10">
    <source>
        <dbReference type="Proteomes" id="UP000242188"/>
    </source>
</evidence>
<protein>
    <submittedName>
        <fullName evidence="9">Acetylcholine receptor subunit beta-type lev-1</fullName>
    </submittedName>
</protein>
<keyword evidence="9" id="KW-0675">Receptor</keyword>
<dbReference type="InterPro" id="IPR036719">
    <property type="entry name" value="Neuro-gated_channel_TM_sf"/>
</dbReference>
<dbReference type="PRINTS" id="PR00252">
    <property type="entry name" value="NRIONCHANNEL"/>
</dbReference>
<dbReference type="OrthoDB" id="6123091at2759"/>
<dbReference type="InterPro" id="IPR006202">
    <property type="entry name" value="Neur_chan_lig-bd"/>
</dbReference>
<dbReference type="Gene3D" id="1.20.58.390">
    <property type="entry name" value="Neurotransmitter-gated ion-channel transmembrane domain"/>
    <property type="match status" value="1"/>
</dbReference>
<proteinExistence type="predicted"/>
<dbReference type="CDD" id="cd18989">
    <property type="entry name" value="LGIC_ECD_cation"/>
    <property type="match status" value="1"/>
</dbReference>
<comment type="caution">
    <text evidence="9">The sequence shown here is derived from an EMBL/GenBank/DDBJ whole genome shotgun (WGS) entry which is preliminary data.</text>
</comment>
<dbReference type="SUPFAM" id="SSF90112">
    <property type="entry name" value="Neurotransmitter-gated ion-channel transmembrane pore"/>
    <property type="match status" value="1"/>
</dbReference>
<dbReference type="InterPro" id="IPR006029">
    <property type="entry name" value="Neurotrans-gated_channel_TM"/>
</dbReference>
<dbReference type="GO" id="GO:0004888">
    <property type="term" value="F:transmembrane signaling receptor activity"/>
    <property type="evidence" value="ECO:0007669"/>
    <property type="project" value="InterPro"/>
</dbReference>
<dbReference type="AlphaFoldDB" id="A0A210QNB9"/>
<dbReference type="STRING" id="6573.A0A210QNB9"/>
<dbReference type="Pfam" id="PF02931">
    <property type="entry name" value="Neur_chan_LBD"/>
    <property type="match status" value="1"/>
</dbReference>
<accession>A0A210QNB9</accession>
<dbReference type="InterPro" id="IPR006201">
    <property type="entry name" value="Neur_channel"/>
</dbReference>
<dbReference type="SUPFAM" id="SSF63712">
    <property type="entry name" value="Nicotinic receptor ligand binding domain-like"/>
    <property type="match status" value="1"/>
</dbReference>
<evidence type="ECO:0000259" key="8">
    <source>
        <dbReference type="Pfam" id="PF02932"/>
    </source>
</evidence>
<feature type="transmembrane region" description="Helical" evidence="5">
    <location>
        <begin position="296"/>
        <end position="321"/>
    </location>
</feature>
<comment type="subcellular location">
    <subcellularLocation>
        <location evidence="1">Membrane</location>
        <topology evidence="1">Multi-pass membrane protein</topology>
    </subcellularLocation>
</comment>
<keyword evidence="6" id="KW-0732">Signal</keyword>
<dbReference type="Gene3D" id="2.70.170.10">
    <property type="entry name" value="Neurotransmitter-gated ion-channel ligand-binding domain"/>
    <property type="match status" value="1"/>
</dbReference>
<dbReference type="Proteomes" id="UP000242188">
    <property type="component" value="Unassembled WGS sequence"/>
</dbReference>
<keyword evidence="2 5" id="KW-0812">Transmembrane</keyword>
<evidence type="ECO:0000256" key="4">
    <source>
        <dbReference type="ARBA" id="ARBA00023136"/>
    </source>
</evidence>
<dbReference type="FunFam" id="2.70.170.10:FF:000028">
    <property type="entry name" value="AcetylCholine Receptor"/>
    <property type="match status" value="1"/>
</dbReference>
<dbReference type="GO" id="GO:0016020">
    <property type="term" value="C:membrane"/>
    <property type="evidence" value="ECO:0007669"/>
    <property type="project" value="UniProtKB-SubCell"/>
</dbReference>
<dbReference type="Pfam" id="PF02932">
    <property type="entry name" value="Neur_chan_memb"/>
    <property type="match status" value="1"/>
</dbReference>